<protein>
    <submittedName>
        <fullName evidence="1">Uncharacterized protein</fullName>
    </submittedName>
</protein>
<dbReference type="EMBL" id="VOIH02000005">
    <property type="protein sequence ID" value="KAF3446982.1"/>
    <property type="molecule type" value="Genomic_DNA"/>
</dbReference>
<comment type="caution">
    <text evidence="1">The sequence shown here is derived from an EMBL/GenBank/DDBJ whole genome shotgun (WGS) entry which is preliminary data.</text>
</comment>
<dbReference type="Proteomes" id="UP000796880">
    <property type="component" value="Unassembled WGS sequence"/>
</dbReference>
<organism evidence="1 2">
    <name type="scientific">Rhamnella rubrinervis</name>
    <dbReference type="NCBI Taxonomy" id="2594499"/>
    <lineage>
        <taxon>Eukaryota</taxon>
        <taxon>Viridiplantae</taxon>
        <taxon>Streptophyta</taxon>
        <taxon>Embryophyta</taxon>
        <taxon>Tracheophyta</taxon>
        <taxon>Spermatophyta</taxon>
        <taxon>Magnoliopsida</taxon>
        <taxon>eudicotyledons</taxon>
        <taxon>Gunneridae</taxon>
        <taxon>Pentapetalae</taxon>
        <taxon>rosids</taxon>
        <taxon>fabids</taxon>
        <taxon>Rosales</taxon>
        <taxon>Rhamnaceae</taxon>
        <taxon>rhamnoid group</taxon>
        <taxon>Rhamneae</taxon>
        <taxon>Rhamnella</taxon>
    </lineage>
</organism>
<evidence type="ECO:0000313" key="1">
    <source>
        <dbReference type="EMBL" id="KAF3446982.1"/>
    </source>
</evidence>
<proteinExistence type="predicted"/>
<gene>
    <name evidence="1" type="ORF">FNV43_RR12162</name>
</gene>
<keyword evidence="2" id="KW-1185">Reference proteome</keyword>
<reference evidence="1" key="1">
    <citation type="submission" date="2020-03" db="EMBL/GenBank/DDBJ databases">
        <title>A high-quality chromosome-level genome assembly of a woody plant with both climbing and erect habits, Rhamnella rubrinervis.</title>
        <authorList>
            <person name="Lu Z."/>
            <person name="Yang Y."/>
            <person name="Zhu X."/>
            <person name="Sun Y."/>
        </authorList>
    </citation>
    <scope>NUCLEOTIDE SEQUENCE</scope>
    <source>
        <strain evidence="1">BYM</strain>
        <tissue evidence="1">Leaf</tissue>
    </source>
</reference>
<accession>A0A8K0H706</accession>
<dbReference type="AlphaFoldDB" id="A0A8K0H706"/>
<sequence length="86" mass="9736">MDQSLLQRLLKELKESLERLKRNSTRMLRWRGPRTPRGRLGFKGLKQIVLSRDTIASSIRVAHVGVNCLVFLSLPMVLDGVFSSTG</sequence>
<name>A0A8K0H706_9ROSA</name>
<evidence type="ECO:0000313" key="2">
    <source>
        <dbReference type="Proteomes" id="UP000796880"/>
    </source>
</evidence>